<gene>
    <name evidence="8" type="ORF">JYZ213_LOCUS27576</name>
    <name evidence="9" type="ORF">OXD698_LOCUS31370</name>
</gene>
<name>A0A814XCR6_9BILA</name>
<evidence type="ECO:0000256" key="1">
    <source>
        <dbReference type="ARBA" id="ARBA00009580"/>
    </source>
</evidence>
<dbReference type="EC" id="3.1.3.16" evidence="2"/>
<evidence type="ECO:0000256" key="5">
    <source>
        <dbReference type="ARBA" id="ARBA00048336"/>
    </source>
</evidence>
<dbReference type="Pfam" id="PF00782">
    <property type="entry name" value="DSPc"/>
    <property type="match status" value="1"/>
</dbReference>
<dbReference type="AlphaFoldDB" id="A0A814XCR6"/>
<keyword evidence="3" id="KW-0378">Hydrolase</keyword>
<evidence type="ECO:0000256" key="4">
    <source>
        <dbReference type="ARBA" id="ARBA00022912"/>
    </source>
</evidence>
<evidence type="ECO:0000259" key="7">
    <source>
        <dbReference type="PROSITE" id="PS50056"/>
    </source>
</evidence>
<reference evidence="8" key="1">
    <citation type="submission" date="2021-02" db="EMBL/GenBank/DDBJ databases">
        <authorList>
            <person name="Nowell W R."/>
        </authorList>
    </citation>
    <scope>NUCLEOTIDE SEQUENCE</scope>
</reference>
<dbReference type="GO" id="GO:0004722">
    <property type="term" value="F:protein serine/threonine phosphatase activity"/>
    <property type="evidence" value="ECO:0007669"/>
    <property type="project" value="UniProtKB-EC"/>
</dbReference>
<organism evidence="8 10">
    <name type="scientific">Adineta steineri</name>
    <dbReference type="NCBI Taxonomy" id="433720"/>
    <lineage>
        <taxon>Eukaryota</taxon>
        <taxon>Metazoa</taxon>
        <taxon>Spiralia</taxon>
        <taxon>Gnathifera</taxon>
        <taxon>Rotifera</taxon>
        <taxon>Eurotatoria</taxon>
        <taxon>Bdelloidea</taxon>
        <taxon>Adinetida</taxon>
        <taxon>Adinetidae</taxon>
        <taxon>Adineta</taxon>
    </lineage>
</organism>
<keyword evidence="4" id="KW-0904">Protein phosphatase</keyword>
<dbReference type="FunFam" id="3.90.190.10:FF:000004">
    <property type="entry name" value="Protein phosphatase Slingshot homolog 2"/>
    <property type="match status" value="1"/>
</dbReference>
<evidence type="ECO:0000313" key="9">
    <source>
        <dbReference type="EMBL" id="CAF4032092.1"/>
    </source>
</evidence>
<dbReference type="Proteomes" id="UP000663844">
    <property type="component" value="Unassembled WGS sequence"/>
</dbReference>
<comment type="similarity">
    <text evidence="1">Belongs to the protein-tyrosine phosphatase family.</text>
</comment>
<dbReference type="EMBL" id="CAJOAZ010003865">
    <property type="protein sequence ID" value="CAF4032092.1"/>
    <property type="molecule type" value="Genomic_DNA"/>
</dbReference>
<evidence type="ECO:0000256" key="2">
    <source>
        <dbReference type="ARBA" id="ARBA00013081"/>
    </source>
</evidence>
<dbReference type="PROSITE" id="PS50056">
    <property type="entry name" value="TYR_PHOSPHATASE_2"/>
    <property type="match status" value="1"/>
</dbReference>
<dbReference type="InterPro" id="IPR029021">
    <property type="entry name" value="Prot-tyrosine_phosphatase-like"/>
</dbReference>
<dbReference type="GO" id="GO:0005737">
    <property type="term" value="C:cytoplasm"/>
    <property type="evidence" value="ECO:0007669"/>
    <property type="project" value="TreeGrafter"/>
</dbReference>
<dbReference type="InterPro" id="IPR020422">
    <property type="entry name" value="TYR_PHOSPHATASE_DUAL_dom"/>
</dbReference>
<dbReference type="Gene3D" id="3.90.190.10">
    <property type="entry name" value="Protein tyrosine phosphatase superfamily"/>
    <property type="match status" value="1"/>
</dbReference>
<evidence type="ECO:0000313" key="8">
    <source>
        <dbReference type="EMBL" id="CAF1213219.1"/>
    </source>
</evidence>
<protein>
    <recommendedName>
        <fullName evidence="2">protein-serine/threonine phosphatase</fullName>
        <ecNumber evidence="2">3.1.3.16</ecNumber>
    </recommendedName>
</protein>
<dbReference type="PRINTS" id="PR01908">
    <property type="entry name" value="ADSPHPHTASE"/>
</dbReference>
<dbReference type="PANTHER" id="PTHR46377">
    <property type="entry name" value="DUAL SPECIFICITY PROTEIN PHOSPHATASE 19"/>
    <property type="match status" value="1"/>
</dbReference>
<accession>A0A814XCR6</accession>
<evidence type="ECO:0000259" key="6">
    <source>
        <dbReference type="PROSITE" id="PS50054"/>
    </source>
</evidence>
<comment type="caution">
    <text evidence="8">The sequence shown here is derived from an EMBL/GenBank/DDBJ whole genome shotgun (WGS) entry which is preliminary data.</text>
</comment>
<evidence type="ECO:0000256" key="3">
    <source>
        <dbReference type="ARBA" id="ARBA00022801"/>
    </source>
</evidence>
<dbReference type="CDD" id="cd14498">
    <property type="entry name" value="DSP"/>
    <property type="match status" value="1"/>
</dbReference>
<dbReference type="PROSITE" id="PS00383">
    <property type="entry name" value="TYR_PHOSPHATASE_1"/>
    <property type="match status" value="1"/>
</dbReference>
<dbReference type="PANTHER" id="PTHR46377:SF1">
    <property type="entry name" value="DUAL SPECIFICITY PROTEIN PHOSPHATASE 19"/>
    <property type="match status" value="1"/>
</dbReference>
<dbReference type="SMART" id="SM00195">
    <property type="entry name" value="DSPc"/>
    <property type="match status" value="1"/>
</dbReference>
<dbReference type="InterPro" id="IPR016130">
    <property type="entry name" value="Tyr_Pase_AS"/>
</dbReference>
<evidence type="ECO:0000313" key="10">
    <source>
        <dbReference type="Proteomes" id="UP000663845"/>
    </source>
</evidence>
<dbReference type="PROSITE" id="PS50054">
    <property type="entry name" value="TYR_PHOSPHATASE_DUAL"/>
    <property type="match status" value="1"/>
</dbReference>
<dbReference type="InterPro" id="IPR000340">
    <property type="entry name" value="Dual-sp_phosphatase_cat-dom"/>
</dbReference>
<sequence length="208" mass="23308">MSFLSDIQAGSQLKLRPTTTRVTNSLGQTYHQSKSDDGTFEISDKSNDSNGTFMVIDDSPDEKLHHVIDGLYIGSQDAASNLPCLNECKITHILNVATGIQNAFPQKYNYLNIELLDVPETNISKVFTQTNKFIEQALADHGCVLVHCNAGISRSASIVLAYLIGIHRMQYEEAYQLLKKARVNIRPNDGFVRQLNEYAAEIEQRYHS</sequence>
<proteinExistence type="inferred from homology"/>
<dbReference type="GO" id="GO:0008579">
    <property type="term" value="F:JUN kinase phosphatase activity"/>
    <property type="evidence" value="ECO:0007669"/>
    <property type="project" value="TreeGrafter"/>
</dbReference>
<dbReference type="SUPFAM" id="SSF52799">
    <property type="entry name" value="(Phosphotyrosine protein) phosphatases II"/>
    <property type="match status" value="1"/>
</dbReference>
<feature type="domain" description="Tyrosine specific protein phosphatases" evidence="7">
    <location>
        <begin position="124"/>
        <end position="185"/>
    </location>
</feature>
<dbReference type="Proteomes" id="UP000663845">
    <property type="component" value="Unassembled WGS sequence"/>
</dbReference>
<dbReference type="InterPro" id="IPR000387">
    <property type="entry name" value="Tyr_Pase_dom"/>
</dbReference>
<feature type="domain" description="Tyrosine-protein phosphatase" evidence="6">
    <location>
        <begin position="62"/>
        <end position="204"/>
    </location>
</feature>
<dbReference type="EMBL" id="CAJNOG010000386">
    <property type="protein sequence ID" value="CAF1213219.1"/>
    <property type="molecule type" value="Genomic_DNA"/>
</dbReference>
<comment type="catalytic activity">
    <reaction evidence="5">
        <text>O-phospho-L-threonyl-[protein] + H2O = L-threonyl-[protein] + phosphate</text>
        <dbReference type="Rhea" id="RHEA:47004"/>
        <dbReference type="Rhea" id="RHEA-COMP:11060"/>
        <dbReference type="Rhea" id="RHEA-COMP:11605"/>
        <dbReference type="ChEBI" id="CHEBI:15377"/>
        <dbReference type="ChEBI" id="CHEBI:30013"/>
        <dbReference type="ChEBI" id="CHEBI:43474"/>
        <dbReference type="ChEBI" id="CHEBI:61977"/>
        <dbReference type="EC" id="3.1.3.16"/>
    </reaction>
</comment>